<dbReference type="EMBL" id="APAU02000177">
    <property type="protein sequence ID" value="EUB55202.1"/>
    <property type="molecule type" value="Genomic_DNA"/>
</dbReference>
<dbReference type="RefSeq" id="XP_024346398.1">
    <property type="nucleotide sequence ID" value="XM_024499192.1"/>
</dbReference>
<evidence type="ECO:0000313" key="2">
    <source>
        <dbReference type="EMBL" id="EUB55202.1"/>
    </source>
</evidence>
<organism evidence="2 3">
    <name type="scientific">Echinococcus granulosus</name>
    <name type="common">Hydatid tapeworm</name>
    <dbReference type="NCBI Taxonomy" id="6210"/>
    <lineage>
        <taxon>Eukaryota</taxon>
        <taxon>Metazoa</taxon>
        <taxon>Spiralia</taxon>
        <taxon>Lophotrochozoa</taxon>
        <taxon>Platyhelminthes</taxon>
        <taxon>Cestoda</taxon>
        <taxon>Eucestoda</taxon>
        <taxon>Cyclophyllidea</taxon>
        <taxon>Taeniidae</taxon>
        <taxon>Echinococcus</taxon>
        <taxon>Echinococcus granulosus group</taxon>
    </lineage>
</organism>
<name>W6U9M9_ECHGR</name>
<comment type="caution">
    <text evidence="2">The sequence shown here is derived from an EMBL/GenBank/DDBJ whole genome shotgun (WGS) entry which is preliminary data.</text>
</comment>
<proteinExistence type="predicted"/>
<feature type="region of interest" description="Disordered" evidence="1">
    <location>
        <begin position="1"/>
        <end position="25"/>
    </location>
</feature>
<dbReference type="Proteomes" id="UP000019149">
    <property type="component" value="Unassembled WGS sequence"/>
</dbReference>
<keyword evidence="3" id="KW-1185">Reference proteome</keyword>
<protein>
    <submittedName>
        <fullName evidence="2">Uncharacterized protein</fullName>
    </submittedName>
</protein>
<dbReference type="AlphaFoldDB" id="W6U9M9"/>
<reference evidence="2 3" key="1">
    <citation type="journal article" date="2013" name="Nat. Genet.">
        <title>The genome of the hydatid tapeworm Echinococcus granulosus.</title>
        <authorList>
            <person name="Zheng H."/>
            <person name="Zhang W."/>
            <person name="Zhang L."/>
            <person name="Zhang Z."/>
            <person name="Li J."/>
            <person name="Lu G."/>
            <person name="Zhu Y."/>
            <person name="Wang Y."/>
            <person name="Huang Y."/>
            <person name="Liu J."/>
            <person name="Kang H."/>
            <person name="Chen J."/>
            <person name="Wang L."/>
            <person name="Chen A."/>
            <person name="Yu S."/>
            <person name="Gao Z."/>
            <person name="Jin L."/>
            <person name="Gu W."/>
            <person name="Wang Z."/>
            <person name="Zhao L."/>
            <person name="Shi B."/>
            <person name="Wen H."/>
            <person name="Lin R."/>
            <person name="Jones M.K."/>
            <person name="Brejova B."/>
            <person name="Vinar T."/>
            <person name="Zhao G."/>
            <person name="McManus D.P."/>
            <person name="Chen Z."/>
            <person name="Zhou Y."/>
            <person name="Wang S."/>
        </authorList>
    </citation>
    <scope>NUCLEOTIDE SEQUENCE [LARGE SCALE GENOMIC DNA]</scope>
</reference>
<accession>W6U9M9</accession>
<dbReference type="GeneID" id="36345658"/>
<gene>
    <name evidence="2" type="ORF">EGR_09943</name>
</gene>
<evidence type="ECO:0000256" key="1">
    <source>
        <dbReference type="SAM" id="MobiDB-lite"/>
    </source>
</evidence>
<sequence length="68" mass="7462">MGGGMKYSGSATLSAPQPKHSGVWMPTESPRLTSSIILLHFCVKQHHHVTDTLSLLRQLVLDPMGSEY</sequence>
<dbReference type="CTD" id="36345658"/>
<evidence type="ECO:0000313" key="3">
    <source>
        <dbReference type="Proteomes" id="UP000019149"/>
    </source>
</evidence>
<dbReference type="KEGG" id="egl:EGR_09943"/>